<keyword evidence="1 4" id="KW-0732">Signal</keyword>
<dbReference type="GO" id="GO:0005615">
    <property type="term" value="C:extracellular space"/>
    <property type="evidence" value="ECO:0007669"/>
    <property type="project" value="TreeGrafter"/>
</dbReference>
<reference evidence="6" key="3">
    <citation type="submission" date="2022-06" db="UniProtKB">
        <authorList>
            <consortium name="EnsemblMetazoa"/>
        </authorList>
    </citation>
    <scope>IDENTIFICATION</scope>
    <source>
        <strain evidence="6">p50T (Dazao)</strain>
    </source>
</reference>
<evidence type="ECO:0000313" key="7">
    <source>
        <dbReference type="Proteomes" id="UP000005204"/>
    </source>
</evidence>
<accession>A0A2K8GME7</accession>
<sequence>MISVQNFLLPSFLVLCVVGSGQSKKQIPGYIQICKHDPNTISECVQKSIEALKPKLAEGIPELDVPPLEPFIIPEVVASSKDRVPLQATGKNIKVTGAGDFHINKLNVDLDSLILKAKVNFPKLHFDGLYKLDTQILVVPIKGEGNLLADVVNCDAELVFKGGKYQKDGLEFIKFNSLDTKIGIKDYNVKFDGLFNNDKVLGDAANDAINQNKGEFFNTFKPFLEAAVSKLLLNISNKVVDDLPFNELLPKP</sequence>
<dbReference type="OrthoDB" id="8185902at2759"/>
<evidence type="ECO:0000313" key="6">
    <source>
        <dbReference type="EnsemblMetazoa" id="XP_004923009.1"/>
    </source>
</evidence>
<dbReference type="InterPro" id="IPR038606">
    <property type="entry name" value="To_sf"/>
</dbReference>
<dbReference type="GO" id="GO:0007623">
    <property type="term" value="P:circadian rhythm"/>
    <property type="evidence" value="ECO:0007669"/>
    <property type="project" value="UniProtKB-ARBA"/>
</dbReference>
<reference evidence="5" key="2">
    <citation type="journal article" date="2018" name="Sheng Wu Gong Cheng Xue Bao">
        <title>Expression and characterization of juvenile hormone binding protein Bmtol gene in silkworm, Bombyx mori.</title>
        <authorList>
            <person name="He S."/>
            <person name="Yin Y."/>
            <person name="Zheng X."/>
            <person name="Guo D."/>
            <person name="Xin J."/>
            <person name="Zhu Y."/>
        </authorList>
    </citation>
    <scope>NUCLEOTIDE SEQUENCE</scope>
    <source>
        <strain evidence="5">P50T</strain>
    </source>
</reference>
<gene>
    <name evidence="6" type="primary">101743962</name>
</gene>
<organism evidence="5">
    <name type="scientific">Bombyx mori</name>
    <name type="common">Silk moth</name>
    <dbReference type="NCBI Taxonomy" id="7091"/>
    <lineage>
        <taxon>Eukaryota</taxon>
        <taxon>Metazoa</taxon>
        <taxon>Ecdysozoa</taxon>
        <taxon>Arthropoda</taxon>
        <taxon>Hexapoda</taxon>
        <taxon>Insecta</taxon>
        <taxon>Pterygota</taxon>
        <taxon>Neoptera</taxon>
        <taxon>Endopterygota</taxon>
        <taxon>Lepidoptera</taxon>
        <taxon>Glossata</taxon>
        <taxon>Ditrysia</taxon>
        <taxon>Bombycoidea</taxon>
        <taxon>Bombycidae</taxon>
        <taxon>Bombycinae</taxon>
        <taxon>Bombyx</taxon>
    </lineage>
</organism>
<comment type="similarity">
    <text evidence="3">Belongs to the TO family.</text>
</comment>
<protein>
    <submittedName>
        <fullName evidence="5">Takeout-like protein</fullName>
    </submittedName>
</protein>
<dbReference type="InterPro" id="IPR010562">
    <property type="entry name" value="Haemolymph_juvenile_hormone-bd"/>
</dbReference>
<proteinExistence type="evidence at transcript level"/>
<dbReference type="SMART" id="SM00700">
    <property type="entry name" value="JHBP"/>
    <property type="match status" value="1"/>
</dbReference>
<dbReference type="EMBL" id="KY681053">
    <property type="protein sequence ID" value="ART46240.1"/>
    <property type="molecule type" value="mRNA"/>
</dbReference>
<evidence type="ECO:0000313" key="5">
    <source>
        <dbReference type="EMBL" id="ART46240.1"/>
    </source>
</evidence>
<evidence type="ECO:0000256" key="3">
    <source>
        <dbReference type="ARBA" id="ARBA00060902"/>
    </source>
</evidence>
<evidence type="ECO:0000256" key="2">
    <source>
        <dbReference type="ARBA" id="ARBA00023108"/>
    </source>
</evidence>
<dbReference type="Pfam" id="PF06585">
    <property type="entry name" value="JHBP"/>
    <property type="match status" value="1"/>
</dbReference>
<keyword evidence="7" id="KW-1185">Reference proteome</keyword>
<dbReference type="AlphaFoldDB" id="A0A2K8GME7"/>
<dbReference type="PANTHER" id="PTHR11008:SF39">
    <property type="entry name" value="CIRCADIAN CLOCK-CONTROLLED PROTEIN-LIKE PROTEIN"/>
    <property type="match status" value="1"/>
</dbReference>
<dbReference type="PANTHER" id="PTHR11008">
    <property type="entry name" value="PROTEIN TAKEOUT-LIKE PROTEIN"/>
    <property type="match status" value="1"/>
</dbReference>
<reference evidence="7" key="1">
    <citation type="journal article" date="2008" name="Insect Biochem. Mol. Biol.">
        <title>The genome of a lepidopteran model insect, the silkworm Bombyx mori.</title>
        <authorList>
            <consortium name="International Silkworm Genome Consortium"/>
        </authorList>
    </citation>
    <scope>NUCLEOTIDE SEQUENCE [LARGE SCALE GENOMIC DNA]</scope>
    <source>
        <strain evidence="7">p50T</strain>
    </source>
</reference>
<feature type="signal peptide" evidence="4">
    <location>
        <begin position="1"/>
        <end position="23"/>
    </location>
</feature>
<dbReference type="EnsemblMetazoa" id="XM_004922952.3">
    <property type="protein sequence ID" value="XP_004923009.1"/>
    <property type="gene ID" value="LOC101743962"/>
</dbReference>
<evidence type="ECO:0000256" key="1">
    <source>
        <dbReference type="ARBA" id="ARBA00022729"/>
    </source>
</evidence>
<dbReference type="KEGG" id="bmor:101743962"/>
<feature type="chain" id="PRO_5036043729" evidence="4">
    <location>
        <begin position="24"/>
        <end position="252"/>
    </location>
</feature>
<name>A0A2K8GME7_BOMMO</name>
<dbReference type="FunFam" id="3.15.10.30:FF:000001">
    <property type="entry name" value="Takeout-like protein 1"/>
    <property type="match status" value="1"/>
</dbReference>
<dbReference type="Proteomes" id="UP000005204">
    <property type="component" value="Unassembled WGS sequence"/>
</dbReference>
<keyword evidence="2" id="KW-0090">Biological rhythms</keyword>
<dbReference type="Gene3D" id="3.15.10.30">
    <property type="entry name" value="Haemolymph juvenile hormone binding protein"/>
    <property type="match status" value="1"/>
</dbReference>
<evidence type="ECO:0000256" key="4">
    <source>
        <dbReference type="SAM" id="SignalP"/>
    </source>
</evidence>